<reference evidence="2" key="1">
    <citation type="submission" date="2022-06" db="EMBL/GenBank/DDBJ databases">
        <title>Genome Sequence of Candolleomyces eurysporus.</title>
        <authorList>
            <person name="Buettner E."/>
        </authorList>
    </citation>
    <scope>NUCLEOTIDE SEQUENCE</scope>
    <source>
        <strain evidence="2">VTCC 930004</strain>
    </source>
</reference>
<dbReference type="PANTHER" id="PTHR13526:SF8">
    <property type="entry name" value="TRANSCRIPTION FACTOR SPT20 HOMOLOG"/>
    <property type="match status" value="1"/>
</dbReference>
<dbReference type="PANTHER" id="PTHR13526">
    <property type="entry name" value="TRANSCRIPTION FACTOR SPT20 HOMOLOG"/>
    <property type="match status" value="1"/>
</dbReference>
<keyword evidence="3" id="KW-1185">Reference proteome</keyword>
<dbReference type="EMBL" id="JANBPK010000036">
    <property type="protein sequence ID" value="KAJ2936599.1"/>
    <property type="molecule type" value="Genomic_DNA"/>
</dbReference>
<accession>A0A9W8JPI4</accession>
<organism evidence="2 3">
    <name type="scientific">Candolleomyces eurysporus</name>
    <dbReference type="NCBI Taxonomy" id="2828524"/>
    <lineage>
        <taxon>Eukaryota</taxon>
        <taxon>Fungi</taxon>
        <taxon>Dikarya</taxon>
        <taxon>Basidiomycota</taxon>
        <taxon>Agaricomycotina</taxon>
        <taxon>Agaricomycetes</taxon>
        <taxon>Agaricomycetidae</taxon>
        <taxon>Agaricales</taxon>
        <taxon>Agaricineae</taxon>
        <taxon>Psathyrellaceae</taxon>
        <taxon>Candolleomyces</taxon>
    </lineage>
</organism>
<dbReference type="GO" id="GO:0003712">
    <property type="term" value="F:transcription coregulator activity"/>
    <property type="evidence" value="ECO:0007669"/>
    <property type="project" value="InterPro"/>
</dbReference>
<dbReference type="InterPro" id="IPR021950">
    <property type="entry name" value="Spt20"/>
</dbReference>
<dbReference type="AlphaFoldDB" id="A0A9W8JPI4"/>
<evidence type="ECO:0000313" key="2">
    <source>
        <dbReference type="EMBL" id="KAJ2936599.1"/>
    </source>
</evidence>
<name>A0A9W8JPI4_9AGAR</name>
<dbReference type="GO" id="GO:0006357">
    <property type="term" value="P:regulation of transcription by RNA polymerase II"/>
    <property type="evidence" value="ECO:0007669"/>
    <property type="project" value="TreeGrafter"/>
</dbReference>
<sequence length="151" mass="17366">MALGPIESYNRTRYGEQLLRKIEGHPPSFTVHLHPEHWVLNNGGKFLYQHPVASLLDDIRAHRIPVDFLDLFEDNQAPFYEGCMVVELLDYRAQKANQPQPEKPEPTRVILHPTPETIYADICRMNESSGRTWTDKEAVEVEAKCGALNRE</sequence>
<evidence type="ECO:0000259" key="1">
    <source>
        <dbReference type="Pfam" id="PF12090"/>
    </source>
</evidence>
<dbReference type="InterPro" id="IPR046468">
    <property type="entry name" value="Spt20-like_SEP"/>
</dbReference>
<protein>
    <recommendedName>
        <fullName evidence="1">Spt20-like SEP domain-containing protein</fullName>
    </recommendedName>
</protein>
<dbReference type="GO" id="GO:0000124">
    <property type="term" value="C:SAGA complex"/>
    <property type="evidence" value="ECO:0007669"/>
    <property type="project" value="InterPro"/>
</dbReference>
<dbReference type="Pfam" id="PF12090">
    <property type="entry name" value="Spt20_SEP"/>
    <property type="match status" value="1"/>
</dbReference>
<proteinExistence type="predicted"/>
<comment type="caution">
    <text evidence="2">The sequence shown here is derived from an EMBL/GenBank/DDBJ whole genome shotgun (WGS) entry which is preliminary data.</text>
</comment>
<evidence type="ECO:0000313" key="3">
    <source>
        <dbReference type="Proteomes" id="UP001140091"/>
    </source>
</evidence>
<dbReference type="OrthoDB" id="1932706at2759"/>
<dbReference type="Proteomes" id="UP001140091">
    <property type="component" value="Unassembled WGS sequence"/>
</dbReference>
<feature type="domain" description="Spt20-like SEP" evidence="1">
    <location>
        <begin position="24"/>
        <end position="144"/>
    </location>
</feature>
<gene>
    <name evidence="2" type="ORF">H1R20_g496</name>
</gene>
<feature type="non-terminal residue" evidence="2">
    <location>
        <position position="151"/>
    </location>
</feature>